<accession>A0A7U2EW54</accession>
<dbReference type="VEuPathDB" id="FungiDB:JI435_073810"/>
<dbReference type="RefSeq" id="XP_001797719.1">
    <property type="nucleotide sequence ID" value="XM_001797667.1"/>
</dbReference>
<feature type="compositionally biased region" description="Basic and acidic residues" evidence="1">
    <location>
        <begin position="57"/>
        <end position="72"/>
    </location>
</feature>
<dbReference type="Proteomes" id="UP000663193">
    <property type="component" value="Chromosome 4"/>
</dbReference>
<sequence>MLDMGSKLHARLRGMCSGFKKLAITKSTEDHSEQDVDEAMKDWQMLCDTEVSSGEGLRVKDERSTSGDSDRTEELVWEITQLIDNGCEEIGCAEWDELIAMVEN</sequence>
<dbReference type="AlphaFoldDB" id="A0A7U2EW54"/>
<protein>
    <submittedName>
        <fullName evidence="2">Uncharacterized protein</fullName>
    </submittedName>
</protein>
<name>A0A7U2EW54_PHANO</name>
<dbReference type="EMBL" id="CP069026">
    <property type="protein sequence ID" value="QRC94104.1"/>
    <property type="molecule type" value="Genomic_DNA"/>
</dbReference>
<keyword evidence="3" id="KW-1185">Reference proteome</keyword>
<reference evidence="3" key="1">
    <citation type="journal article" date="2021" name="BMC Genomics">
        <title>Chromosome-level genome assembly and manually-curated proteome of model necrotroph Parastagonospora nodorum Sn15 reveals a genome-wide trove of candidate effector homologs, and redundancy of virulence-related functions within an accessory chromosome.</title>
        <authorList>
            <person name="Bertazzoni S."/>
            <person name="Jones D.A.B."/>
            <person name="Phan H.T."/>
            <person name="Tan K.-C."/>
            <person name="Hane J.K."/>
        </authorList>
    </citation>
    <scope>NUCLEOTIDE SEQUENCE [LARGE SCALE GENOMIC DNA]</scope>
    <source>
        <strain evidence="3">SN15 / ATCC MYA-4574 / FGSC 10173)</strain>
    </source>
</reference>
<evidence type="ECO:0000256" key="1">
    <source>
        <dbReference type="SAM" id="MobiDB-lite"/>
    </source>
</evidence>
<evidence type="ECO:0000313" key="3">
    <source>
        <dbReference type="Proteomes" id="UP000663193"/>
    </source>
</evidence>
<dbReference type="KEGG" id="pno:SNOG_07381"/>
<organism evidence="2 3">
    <name type="scientific">Phaeosphaeria nodorum (strain SN15 / ATCC MYA-4574 / FGSC 10173)</name>
    <name type="common">Glume blotch fungus</name>
    <name type="synonym">Parastagonospora nodorum</name>
    <dbReference type="NCBI Taxonomy" id="321614"/>
    <lineage>
        <taxon>Eukaryota</taxon>
        <taxon>Fungi</taxon>
        <taxon>Dikarya</taxon>
        <taxon>Ascomycota</taxon>
        <taxon>Pezizomycotina</taxon>
        <taxon>Dothideomycetes</taxon>
        <taxon>Pleosporomycetidae</taxon>
        <taxon>Pleosporales</taxon>
        <taxon>Pleosporineae</taxon>
        <taxon>Phaeosphaeriaceae</taxon>
        <taxon>Parastagonospora</taxon>
    </lineage>
</organism>
<gene>
    <name evidence="2" type="ORF">JI435_073810</name>
</gene>
<proteinExistence type="predicted"/>
<evidence type="ECO:0000313" key="2">
    <source>
        <dbReference type="EMBL" id="QRC94104.1"/>
    </source>
</evidence>
<feature type="region of interest" description="Disordered" evidence="1">
    <location>
        <begin position="52"/>
        <end position="72"/>
    </location>
</feature>